<dbReference type="Pfam" id="PF00168">
    <property type="entry name" value="C2"/>
    <property type="match status" value="1"/>
</dbReference>
<feature type="compositionally biased region" description="Basic and acidic residues" evidence="1">
    <location>
        <begin position="342"/>
        <end position="359"/>
    </location>
</feature>
<evidence type="ECO:0000313" key="3">
    <source>
        <dbReference type="EMBL" id="USW53845.1"/>
    </source>
</evidence>
<feature type="region of interest" description="Disordered" evidence="1">
    <location>
        <begin position="282"/>
        <end position="362"/>
    </location>
</feature>
<protein>
    <submittedName>
        <fullName evidence="3">C2 domain-containing protein</fullName>
    </submittedName>
</protein>
<dbReference type="PANTHER" id="PTHR47052:SF3">
    <property type="entry name" value="INGRESSION PROTEIN 1"/>
    <property type="match status" value="1"/>
</dbReference>
<feature type="region of interest" description="Disordered" evidence="1">
    <location>
        <begin position="464"/>
        <end position="855"/>
    </location>
</feature>
<dbReference type="EMBL" id="CP099422">
    <property type="protein sequence ID" value="USW53845.1"/>
    <property type="molecule type" value="Genomic_DNA"/>
</dbReference>
<feature type="compositionally biased region" description="Low complexity" evidence="1">
    <location>
        <begin position="580"/>
        <end position="601"/>
    </location>
</feature>
<feature type="compositionally biased region" description="Low complexity" evidence="1">
    <location>
        <begin position="290"/>
        <end position="305"/>
    </location>
</feature>
<dbReference type="CDD" id="cd08681">
    <property type="entry name" value="C2_fungal_Inn1p-like"/>
    <property type="match status" value="1"/>
</dbReference>
<evidence type="ECO:0000259" key="2">
    <source>
        <dbReference type="PROSITE" id="PS50004"/>
    </source>
</evidence>
<name>A0A9Q9AWJ7_9PEZI</name>
<keyword evidence="4" id="KW-1185">Reference proteome</keyword>
<organism evidence="3 4">
    <name type="scientific">Septoria linicola</name>
    <dbReference type="NCBI Taxonomy" id="215465"/>
    <lineage>
        <taxon>Eukaryota</taxon>
        <taxon>Fungi</taxon>
        <taxon>Dikarya</taxon>
        <taxon>Ascomycota</taxon>
        <taxon>Pezizomycotina</taxon>
        <taxon>Dothideomycetes</taxon>
        <taxon>Dothideomycetidae</taxon>
        <taxon>Mycosphaerellales</taxon>
        <taxon>Mycosphaerellaceae</taxon>
        <taxon>Septoria</taxon>
    </lineage>
</organism>
<feature type="region of interest" description="Disordered" evidence="1">
    <location>
        <begin position="376"/>
        <end position="451"/>
    </location>
</feature>
<gene>
    <name evidence="3" type="ORF">Slin15195_G071640</name>
</gene>
<accession>A0A9Q9AWJ7</accession>
<dbReference type="Proteomes" id="UP001056384">
    <property type="component" value="Chromosome 5"/>
</dbReference>
<feature type="compositionally biased region" description="Polar residues" evidence="1">
    <location>
        <begin position="229"/>
        <end position="250"/>
    </location>
</feature>
<feature type="region of interest" description="Disordered" evidence="1">
    <location>
        <begin position="225"/>
        <end position="269"/>
    </location>
</feature>
<feature type="compositionally biased region" description="Basic and acidic residues" evidence="1">
    <location>
        <begin position="679"/>
        <end position="688"/>
    </location>
</feature>
<dbReference type="SMART" id="SM00239">
    <property type="entry name" value="C2"/>
    <property type="match status" value="1"/>
</dbReference>
<dbReference type="SUPFAM" id="SSF49562">
    <property type="entry name" value="C2 domain (Calcium/lipid-binding domain, CaLB)"/>
    <property type="match status" value="1"/>
</dbReference>
<feature type="compositionally biased region" description="Low complexity" evidence="1">
    <location>
        <begin position="822"/>
        <end position="839"/>
    </location>
</feature>
<sequence>MSTKMANSGPHAAGIFADMTVDGPEIGTLVVIVDRGKNLPNRKTMGKQNPYCAARLGKEARKTEVDMRGGQTPRWDQELRFTVHDSPDYYKLKISVFNEDKRTDLIGEAWVDLDNIIAPGGGKGDLWQGLTCKGKYAGELRVELTYYDSREKPETKQETISMADELRQQYGTLQPKVKRRPLPTNPNAPATMDVVIPERPIPGRAKHGPRDFQIAARMASAPAAPKTYNYPQSESTLFGQKGVQSGSSTPLPHPEPPQSQHYEEYEQNPEPEVYEPYAAEPAQPDFLPQLGPSSRSRGPLPSQPRYGQRQQSQPHPQPLPRPMSHIGIPHSHSAPIVPMSHQIEHRPHDNGHHQLRTEYPDPIPDVDYQYQQMAVGRQRRNDVPPGWQDEFGGAYSDKQAYVEEDLESSPPPPPPMHSNSAPVVPHYRTQHNQPPTPRYGGTPPSARQQYLPSTSALQSIEREYGQDTPPSHGYPRRGQSFDDYGGQSPYQNTYHSTPNLSSPAGQQSSSPNARTSPYGRHMPGRNSVTEQYGTPSRQPHPLSQEVPRARSPNPHGTPEHQVSYNHYDRARENSVPLIKPRAISPAPAPSQPASASRSPYSLQFPVRAFESSDVSPLSTTVNPKAHSMPRKSVSPRPSMSESSPSAIPFSPDDFGAHNPTAPGAEASSSKGPIVGWHGQEIDPSDHLPVDSWAPEPSKKTPTKTYGLGREKEFGPRSLSKDTVINVRMKPGSNTPEQHTKPATAAKIRGVLKASSQPRYASEPPMDSMRSHDNHYSVPDPYEQHQQHFSRSTRDSYGPPSLPPKVPLSLSPGGGYSEDALSREISSIDIGGGSRSRNSGAAFVPVRSHRDRNSYY</sequence>
<dbReference type="Gene3D" id="2.60.40.150">
    <property type="entry name" value="C2 domain"/>
    <property type="match status" value="1"/>
</dbReference>
<dbReference type="InterPro" id="IPR000008">
    <property type="entry name" value="C2_dom"/>
</dbReference>
<feature type="compositionally biased region" description="Polar residues" evidence="1">
    <location>
        <begin position="612"/>
        <end position="622"/>
    </location>
</feature>
<feature type="region of interest" description="Disordered" evidence="1">
    <location>
        <begin position="177"/>
        <end position="208"/>
    </location>
</feature>
<dbReference type="InterPro" id="IPR037791">
    <property type="entry name" value="C2_fungal_Inn1"/>
</dbReference>
<dbReference type="PANTHER" id="PTHR47052">
    <property type="entry name" value="CONSERVED SERINE PROLINE-RICH PROTEIN (AFU_ORTHOLOGUE AFUA_2G01790)"/>
    <property type="match status" value="1"/>
</dbReference>
<dbReference type="PROSITE" id="PS50004">
    <property type="entry name" value="C2"/>
    <property type="match status" value="1"/>
</dbReference>
<dbReference type="InterPro" id="IPR035892">
    <property type="entry name" value="C2_domain_sf"/>
</dbReference>
<feature type="compositionally biased region" description="Polar residues" evidence="1">
    <location>
        <begin position="488"/>
        <end position="515"/>
    </location>
</feature>
<feature type="domain" description="C2" evidence="2">
    <location>
        <begin position="7"/>
        <end position="128"/>
    </location>
</feature>
<dbReference type="InterPro" id="IPR052981">
    <property type="entry name" value="Ingression_C2_domain"/>
</dbReference>
<dbReference type="OrthoDB" id="270970at2759"/>
<reference evidence="3" key="1">
    <citation type="submission" date="2022-06" db="EMBL/GenBank/DDBJ databases">
        <title>Complete genome sequences of two strains of the flax pathogen Septoria linicola.</title>
        <authorList>
            <person name="Lapalu N."/>
            <person name="Simon A."/>
            <person name="Demenou B."/>
            <person name="Paumier D."/>
            <person name="Guillot M.-P."/>
            <person name="Gout L."/>
            <person name="Valade R."/>
        </authorList>
    </citation>
    <scope>NUCLEOTIDE SEQUENCE</scope>
    <source>
        <strain evidence="3">SE15195</strain>
    </source>
</reference>
<dbReference type="AlphaFoldDB" id="A0A9Q9AWJ7"/>
<feature type="compositionally biased region" description="Low complexity" evidence="1">
    <location>
        <begin position="632"/>
        <end position="651"/>
    </location>
</feature>
<evidence type="ECO:0000313" key="4">
    <source>
        <dbReference type="Proteomes" id="UP001056384"/>
    </source>
</evidence>
<feature type="compositionally biased region" description="Polar residues" evidence="1">
    <location>
        <begin position="526"/>
        <end position="537"/>
    </location>
</feature>
<proteinExistence type="predicted"/>
<evidence type="ECO:0000256" key="1">
    <source>
        <dbReference type="SAM" id="MobiDB-lite"/>
    </source>
</evidence>